<dbReference type="Proteomes" id="UP000269721">
    <property type="component" value="Unassembled WGS sequence"/>
</dbReference>
<feature type="non-terminal residue" evidence="2">
    <location>
        <position position="1"/>
    </location>
</feature>
<protein>
    <submittedName>
        <fullName evidence="2">Uncharacterized protein</fullName>
    </submittedName>
</protein>
<organism evidence="2 3">
    <name type="scientific">Blyttiomyces helicus</name>
    <dbReference type="NCBI Taxonomy" id="388810"/>
    <lineage>
        <taxon>Eukaryota</taxon>
        <taxon>Fungi</taxon>
        <taxon>Fungi incertae sedis</taxon>
        <taxon>Chytridiomycota</taxon>
        <taxon>Chytridiomycota incertae sedis</taxon>
        <taxon>Chytridiomycetes</taxon>
        <taxon>Chytridiomycetes incertae sedis</taxon>
        <taxon>Blyttiomyces</taxon>
    </lineage>
</organism>
<proteinExistence type="predicted"/>
<accession>A0A4P9VXU9</accession>
<evidence type="ECO:0000313" key="3">
    <source>
        <dbReference type="Proteomes" id="UP000269721"/>
    </source>
</evidence>
<feature type="region of interest" description="Disordered" evidence="1">
    <location>
        <begin position="56"/>
        <end position="89"/>
    </location>
</feature>
<dbReference type="OrthoDB" id="5418434at2759"/>
<reference evidence="3" key="1">
    <citation type="journal article" date="2018" name="Nat. Microbiol.">
        <title>Leveraging single-cell genomics to expand the fungal tree of life.</title>
        <authorList>
            <person name="Ahrendt S.R."/>
            <person name="Quandt C.A."/>
            <person name="Ciobanu D."/>
            <person name="Clum A."/>
            <person name="Salamov A."/>
            <person name="Andreopoulos B."/>
            <person name="Cheng J.F."/>
            <person name="Woyke T."/>
            <person name="Pelin A."/>
            <person name="Henrissat B."/>
            <person name="Reynolds N.K."/>
            <person name="Benny G.L."/>
            <person name="Smith M.E."/>
            <person name="James T.Y."/>
            <person name="Grigoriev I.V."/>
        </authorList>
    </citation>
    <scope>NUCLEOTIDE SEQUENCE [LARGE SCALE GENOMIC DNA]</scope>
</reference>
<gene>
    <name evidence="2" type="ORF">BDK51DRAFT_22926</name>
</gene>
<evidence type="ECO:0000313" key="2">
    <source>
        <dbReference type="EMBL" id="RKO84559.1"/>
    </source>
</evidence>
<evidence type="ECO:0000256" key="1">
    <source>
        <dbReference type="SAM" id="MobiDB-lite"/>
    </source>
</evidence>
<dbReference type="EMBL" id="KZ999970">
    <property type="protein sequence ID" value="RKO84559.1"/>
    <property type="molecule type" value="Genomic_DNA"/>
</dbReference>
<dbReference type="AlphaFoldDB" id="A0A4P9VXU9"/>
<keyword evidence="3" id="KW-1185">Reference proteome</keyword>
<name>A0A4P9VXU9_9FUNG</name>
<sequence length="109" mass="11333">GLRAIFRHLASSGILSSAGTSIPYRANLAGEEKDFEIAARAVSLLRERIGRLEDVGAGGEGASLAGSRVPGSKKRSLSGSEAEDVSEKSTSGFRGVFVVILRGTTLRGE</sequence>